<evidence type="ECO:0000256" key="3">
    <source>
        <dbReference type="ARBA" id="ARBA00022618"/>
    </source>
</evidence>
<accession>A0ABW6GJN5</accession>
<dbReference type="EMBL" id="JBHYPX010000022">
    <property type="protein sequence ID" value="MFE1352943.1"/>
    <property type="molecule type" value="Genomic_DNA"/>
</dbReference>
<sequence length="152" mass="16594">MSAHRSVSGPQPSPAAAASTEMRCDARIVLGEDQSLDIPVRFGYRADDPFAVALEFLGPAAEAGTWLFARDLLWEGLQKPVGLGDVRIWPPCPCHGRPHLRIMLQGGDGSILLDLPVRKVRRWLRQECFALVAPGSEGDAIDWNAELRGLTP</sequence>
<proteinExistence type="inferred from homology"/>
<dbReference type="RefSeq" id="WP_380328119.1">
    <property type="nucleotide sequence ID" value="NZ_JBHYPW010000045.1"/>
</dbReference>
<dbReference type="Proteomes" id="UP001599542">
    <property type="component" value="Unassembled WGS sequence"/>
</dbReference>
<organism evidence="7 8">
    <name type="scientific">Kitasatospora phosalacinea</name>
    <dbReference type="NCBI Taxonomy" id="2065"/>
    <lineage>
        <taxon>Bacteria</taxon>
        <taxon>Bacillati</taxon>
        <taxon>Actinomycetota</taxon>
        <taxon>Actinomycetes</taxon>
        <taxon>Kitasatosporales</taxon>
        <taxon>Streptomycetaceae</taxon>
        <taxon>Kitasatospora</taxon>
    </lineage>
</organism>
<evidence type="ECO:0000256" key="6">
    <source>
        <dbReference type="ARBA" id="ARBA00023306"/>
    </source>
</evidence>
<keyword evidence="5" id="KW-0717">Septation</keyword>
<evidence type="ECO:0000256" key="5">
    <source>
        <dbReference type="ARBA" id="ARBA00023210"/>
    </source>
</evidence>
<keyword evidence="8" id="KW-1185">Reference proteome</keyword>
<dbReference type="InterPro" id="IPR006776">
    <property type="entry name" value="SsgB"/>
</dbReference>
<reference evidence="7 8" key="1">
    <citation type="submission" date="2024-09" db="EMBL/GenBank/DDBJ databases">
        <title>The Natural Products Discovery Center: Release of the First 8490 Sequenced Strains for Exploring Actinobacteria Biosynthetic Diversity.</title>
        <authorList>
            <person name="Kalkreuter E."/>
            <person name="Kautsar S.A."/>
            <person name="Yang D."/>
            <person name="Bader C.D."/>
            <person name="Teijaro C.N."/>
            <person name="Fluegel L."/>
            <person name="Davis C.M."/>
            <person name="Simpson J.R."/>
            <person name="Lauterbach L."/>
            <person name="Steele A.D."/>
            <person name="Gui C."/>
            <person name="Meng S."/>
            <person name="Li G."/>
            <person name="Viehrig K."/>
            <person name="Ye F."/>
            <person name="Su P."/>
            <person name="Kiefer A.F."/>
            <person name="Nichols A."/>
            <person name="Cepeda A.J."/>
            <person name="Yan W."/>
            <person name="Fan B."/>
            <person name="Jiang Y."/>
            <person name="Adhikari A."/>
            <person name="Zheng C.-J."/>
            <person name="Schuster L."/>
            <person name="Cowan T.M."/>
            <person name="Smanski M.J."/>
            <person name="Chevrette M.G."/>
            <person name="De Carvalho L.P.S."/>
            <person name="Shen B."/>
        </authorList>
    </citation>
    <scope>NUCLEOTIDE SEQUENCE [LARGE SCALE GENOMIC DNA]</scope>
    <source>
        <strain evidence="7 8">NPDC058753</strain>
    </source>
</reference>
<evidence type="ECO:0000256" key="1">
    <source>
        <dbReference type="ARBA" id="ARBA00004431"/>
    </source>
</evidence>
<evidence type="ECO:0000313" key="8">
    <source>
        <dbReference type="Proteomes" id="UP001599542"/>
    </source>
</evidence>
<evidence type="ECO:0000256" key="2">
    <source>
        <dbReference type="ARBA" id="ARBA00009323"/>
    </source>
</evidence>
<evidence type="ECO:0000313" key="7">
    <source>
        <dbReference type="EMBL" id="MFE1352943.1"/>
    </source>
</evidence>
<dbReference type="Pfam" id="PF04686">
    <property type="entry name" value="SsgA"/>
    <property type="match status" value="1"/>
</dbReference>
<keyword evidence="6" id="KW-0131">Cell cycle</keyword>
<gene>
    <name evidence="7" type="ORF">ACFW6T_13230</name>
</gene>
<evidence type="ECO:0000256" key="4">
    <source>
        <dbReference type="ARBA" id="ARBA00022969"/>
    </source>
</evidence>
<comment type="subcellular location">
    <subcellularLocation>
        <location evidence="1">Cell septum</location>
    </subcellularLocation>
</comment>
<keyword evidence="3" id="KW-0132">Cell division</keyword>
<keyword evidence="4" id="KW-0749">Sporulation</keyword>
<dbReference type="InterPro" id="IPR038658">
    <property type="entry name" value="SsgB_sf"/>
</dbReference>
<comment type="caution">
    <text evidence="7">The sequence shown here is derived from an EMBL/GenBank/DDBJ whole genome shotgun (WGS) entry which is preliminary data.</text>
</comment>
<comment type="similarity">
    <text evidence="2">Belongs to the SsgA family.</text>
</comment>
<dbReference type="Gene3D" id="2.30.31.20">
    <property type="entry name" value="Sporulation-specific cell division protein SsgB"/>
    <property type="match status" value="1"/>
</dbReference>
<name>A0ABW6GJN5_9ACTN</name>
<protein>
    <submittedName>
        <fullName evidence="7">SsgA family sporulation/cell division regulator</fullName>
    </submittedName>
</protein>